<gene>
    <name evidence="1" type="ORF">DK846_05845</name>
</gene>
<dbReference type="EMBL" id="QGMY01000005">
    <property type="protein sequence ID" value="PWR73000.1"/>
    <property type="molecule type" value="Genomic_DNA"/>
</dbReference>
<evidence type="ECO:0000313" key="1">
    <source>
        <dbReference type="EMBL" id="PWR73000.1"/>
    </source>
</evidence>
<protein>
    <submittedName>
        <fullName evidence="1">DUF1848 domain-containing protein</fullName>
    </submittedName>
</protein>
<sequence>MGDQQVTLGGTPAGPSSSVIVTDIHPVIISVSRATDIPGFYMDWFLRRFHEGSIIWKNPYRQNRRQRVLFDKTGAAVFWTKDPGSLLARADEIDDLGIHWYAQVTLNDYEGLGYELRVPLLEKRVRDFQDLSGRLGKERVIWRFDPLLLSDNLSLSSLQERIERLFSLLGPYCERMVFSYIDLRYRGVMRNMKQYGLTDIREFLPDEKLQVAEVLERCAQKYGVLVMACCQELDLRRYGIVPGRCVDDRIFRRIAAQDPEFMGWLERDARKDTGQRAHCTCIVSKDVGEYSTCLHQCRYCYANRSDEMVAGRYLLHRQAINQGIIPESIVPEF</sequence>
<dbReference type="InterPro" id="IPR014998">
    <property type="entry name" value="DUF1848"/>
</dbReference>
<evidence type="ECO:0000313" key="2">
    <source>
        <dbReference type="Proteomes" id="UP000245657"/>
    </source>
</evidence>
<organism evidence="1 2">
    <name type="scientific">Methanospirillum lacunae</name>
    <dbReference type="NCBI Taxonomy" id="668570"/>
    <lineage>
        <taxon>Archaea</taxon>
        <taxon>Methanobacteriati</taxon>
        <taxon>Methanobacteriota</taxon>
        <taxon>Stenosarchaea group</taxon>
        <taxon>Methanomicrobia</taxon>
        <taxon>Methanomicrobiales</taxon>
        <taxon>Methanospirillaceae</taxon>
        <taxon>Methanospirillum</taxon>
    </lineage>
</organism>
<reference evidence="1 2" key="1">
    <citation type="submission" date="2018-05" db="EMBL/GenBank/DDBJ databases">
        <title>Draft genome of Methanospirillum lacunae Ki8-1.</title>
        <authorList>
            <person name="Dueholm M.S."/>
            <person name="Nielsen P.H."/>
            <person name="Bakmann L.F."/>
            <person name="Otzen D.E."/>
        </authorList>
    </citation>
    <scope>NUCLEOTIDE SEQUENCE [LARGE SCALE GENOMIC DNA]</scope>
    <source>
        <strain evidence="1 2">Ki8-1</strain>
    </source>
</reference>
<keyword evidence="2" id="KW-1185">Reference proteome</keyword>
<proteinExistence type="predicted"/>
<dbReference type="OrthoDB" id="53148at2157"/>
<comment type="caution">
    <text evidence="1">The sequence shown here is derived from an EMBL/GenBank/DDBJ whole genome shotgun (WGS) entry which is preliminary data.</text>
</comment>
<dbReference type="GeneID" id="97548933"/>
<dbReference type="Proteomes" id="UP000245657">
    <property type="component" value="Unassembled WGS sequence"/>
</dbReference>
<dbReference type="AlphaFoldDB" id="A0A2V2N369"/>
<dbReference type="Pfam" id="PF08902">
    <property type="entry name" value="DUF1848"/>
    <property type="match status" value="1"/>
</dbReference>
<dbReference type="RefSeq" id="WP_109968005.1">
    <property type="nucleotide sequence ID" value="NZ_CP176093.1"/>
</dbReference>
<name>A0A2V2N369_9EURY</name>
<accession>A0A2V2N369</accession>